<feature type="transmembrane region" description="Helical" evidence="8">
    <location>
        <begin position="435"/>
        <end position="460"/>
    </location>
</feature>
<keyword evidence="3 8" id="KW-0812">Transmembrane</keyword>
<evidence type="ECO:0000256" key="6">
    <source>
        <dbReference type="ARBA" id="ARBA00023136"/>
    </source>
</evidence>
<keyword evidence="2" id="KW-0813">Transport</keyword>
<dbReference type="EMBL" id="JALJOQ010000065">
    <property type="protein sequence ID" value="KAK9802884.1"/>
    <property type="molecule type" value="Genomic_DNA"/>
</dbReference>
<feature type="transmembrane region" description="Helical" evidence="8">
    <location>
        <begin position="284"/>
        <end position="308"/>
    </location>
</feature>
<keyword evidence="4" id="KW-0029">Amino-acid transport</keyword>
<feature type="region of interest" description="Disordered" evidence="7">
    <location>
        <begin position="1"/>
        <end position="37"/>
    </location>
</feature>
<dbReference type="GO" id="GO:0016020">
    <property type="term" value="C:membrane"/>
    <property type="evidence" value="ECO:0007669"/>
    <property type="project" value="UniProtKB-SubCell"/>
</dbReference>
<evidence type="ECO:0000256" key="1">
    <source>
        <dbReference type="ARBA" id="ARBA00004370"/>
    </source>
</evidence>
<dbReference type="PANTHER" id="PTHR48017">
    <property type="entry name" value="OS05G0424000 PROTEIN-RELATED"/>
    <property type="match status" value="1"/>
</dbReference>
<protein>
    <recommendedName>
        <fullName evidence="9">Amino acid transporter transmembrane domain-containing protein</fullName>
    </recommendedName>
</protein>
<evidence type="ECO:0000256" key="2">
    <source>
        <dbReference type="ARBA" id="ARBA00022448"/>
    </source>
</evidence>
<feature type="transmembrane region" description="Helical" evidence="8">
    <location>
        <begin position="211"/>
        <end position="231"/>
    </location>
</feature>
<evidence type="ECO:0000256" key="3">
    <source>
        <dbReference type="ARBA" id="ARBA00022692"/>
    </source>
</evidence>
<gene>
    <name evidence="10" type="ORF">WJX73_001219</name>
</gene>
<feature type="transmembrane region" description="Helical" evidence="8">
    <location>
        <begin position="89"/>
        <end position="112"/>
    </location>
</feature>
<accession>A0AAW1NXZ6</accession>
<feature type="transmembrane region" description="Helical" evidence="8">
    <location>
        <begin position="251"/>
        <end position="272"/>
    </location>
</feature>
<keyword evidence="6 8" id="KW-0472">Membrane</keyword>
<comment type="subcellular location">
    <subcellularLocation>
        <location evidence="1">Membrane</location>
    </subcellularLocation>
</comment>
<feature type="transmembrane region" description="Helical" evidence="8">
    <location>
        <begin position="328"/>
        <end position="350"/>
    </location>
</feature>
<dbReference type="GO" id="GO:0006865">
    <property type="term" value="P:amino acid transport"/>
    <property type="evidence" value="ECO:0007669"/>
    <property type="project" value="UniProtKB-KW"/>
</dbReference>
<evidence type="ECO:0000259" key="9">
    <source>
        <dbReference type="Pfam" id="PF01490"/>
    </source>
</evidence>
<dbReference type="Pfam" id="PF01490">
    <property type="entry name" value="Aa_trans"/>
    <property type="match status" value="1"/>
</dbReference>
<feature type="transmembrane region" description="Helical" evidence="8">
    <location>
        <begin position="149"/>
        <end position="168"/>
    </location>
</feature>
<organism evidence="10 11">
    <name type="scientific">Symbiochloris irregularis</name>
    <dbReference type="NCBI Taxonomy" id="706552"/>
    <lineage>
        <taxon>Eukaryota</taxon>
        <taxon>Viridiplantae</taxon>
        <taxon>Chlorophyta</taxon>
        <taxon>core chlorophytes</taxon>
        <taxon>Trebouxiophyceae</taxon>
        <taxon>Trebouxiales</taxon>
        <taxon>Trebouxiaceae</taxon>
        <taxon>Symbiochloris</taxon>
    </lineage>
</organism>
<evidence type="ECO:0000256" key="5">
    <source>
        <dbReference type="ARBA" id="ARBA00022989"/>
    </source>
</evidence>
<dbReference type="Proteomes" id="UP001465755">
    <property type="component" value="Unassembled WGS sequence"/>
</dbReference>
<feature type="transmembrane region" description="Helical" evidence="8">
    <location>
        <begin position="188"/>
        <end position="206"/>
    </location>
</feature>
<dbReference type="AlphaFoldDB" id="A0AAW1NXZ6"/>
<comment type="caution">
    <text evidence="10">The sequence shown here is derived from an EMBL/GenBank/DDBJ whole genome shotgun (WGS) entry which is preliminary data.</text>
</comment>
<feature type="compositionally biased region" description="Basic and acidic residues" evidence="7">
    <location>
        <begin position="19"/>
        <end position="29"/>
    </location>
</feature>
<feature type="transmembrane region" description="Helical" evidence="8">
    <location>
        <begin position="371"/>
        <end position="391"/>
    </location>
</feature>
<name>A0AAW1NXZ6_9CHLO</name>
<feature type="domain" description="Amino acid transporter transmembrane" evidence="9">
    <location>
        <begin position="57"/>
        <end position="424"/>
    </location>
</feature>
<evidence type="ECO:0000313" key="10">
    <source>
        <dbReference type="EMBL" id="KAK9802884.1"/>
    </source>
</evidence>
<evidence type="ECO:0000256" key="7">
    <source>
        <dbReference type="SAM" id="MobiDB-lite"/>
    </source>
</evidence>
<reference evidence="10 11" key="1">
    <citation type="journal article" date="2024" name="Nat. Commun.">
        <title>Phylogenomics reveals the evolutionary origins of lichenization in chlorophyte algae.</title>
        <authorList>
            <person name="Puginier C."/>
            <person name="Libourel C."/>
            <person name="Otte J."/>
            <person name="Skaloud P."/>
            <person name="Haon M."/>
            <person name="Grisel S."/>
            <person name="Petersen M."/>
            <person name="Berrin J.G."/>
            <person name="Delaux P.M."/>
            <person name="Dal Grande F."/>
            <person name="Keller J."/>
        </authorList>
    </citation>
    <scope>NUCLEOTIDE SEQUENCE [LARGE SCALE GENOMIC DNA]</scope>
    <source>
        <strain evidence="10 11">SAG 2036</strain>
    </source>
</reference>
<proteinExistence type="predicted"/>
<keyword evidence="11" id="KW-1185">Reference proteome</keyword>
<evidence type="ECO:0000313" key="11">
    <source>
        <dbReference type="Proteomes" id="UP001465755"/>
    </source>
</evidence>
<keyword evidence="5 8" id="KW-1133">Transmembrane helix</keyword>
<evidence type="ECO:0000256" key="8">
    <source>
        <dbReference type="SAM" id="Phobius"/>
    </source>
</evidence>
<dbReference type="InterPro" id="IPR013057">
    <property type="entry name" value="AA_transpt_TM"/>
</dbReference>
<feature type="transmembrane region" description="Helical" evidence="8">
    <location>
        <begin position="397"/>
        <end position="415"/>
    </location>
</feature>
<evidence type="ECO:0000256" key="4">
    <source>
        <dbReference type="ARBA" id="ARBA00022970"/>
    </source>
</evidence>
<sequence length="490" mass="54848">MSAKSLEGFDSASPESQYVEEKLDLDPGDAKLPTALSDGPRQGFTGPLMQWLGGEAGTNWDGWLLTVASQIGQILLTFPNAYAKVGLKAGLILTVGCGTVSLWTMYMLITLYSERKRRLIEKNEWFGPDGKRHIVTQYHETIGFFLGRWAQIIVQILVIINLLGTNVAQIVASSSDIFYWDNSINKRTWALIFGGAFQLFVFLPTLRHFRILNILAIIGTTYTVWFVVAEAAKHGVTPGAANRNPTSLRNFYTGLAVIYNGLGGHVIALELMDSMFKPSNYRFVYFYSYLYIFSLTIPHSTAVQLAFPTASLNNGNVYGVIAKFDKNGWLKASILLMVVHQAIAYALYFLPLSFMAEKLCRVHTKPMYLRALARLPVSLFVYFIAVAFPFYGTINSLIGAIASPGIAYIFPALTYTWVYRTKEARDAIPVHPPRFLLWLGGGGYTFIFLLNIFIVLMWLVNGTGFSLAYSIIQFIDDVKHFSVFAKCYQC</sequence>